<feature type="transmembrane region" description="Helical" evidence="1">
    <location>
        <begin position="6"/>
        <end position="23"/>
    </location>
</feature>
<keyword evidence="3" id="KW-1185">Reference proteome</keyword>
<reference evidence="2" key="1">
    <citation type="submission" date="2021-01" db="EMBL/GenBank/DDBJ databases">
        <title>Genomic Encyclopedia of Type Strains, Phase IV (KMG-IV): sequencing the most valuable type-strain genomes for metagenomic binning, comparative biology and taxonomic classification.</title>
        <authorList>
            <person name="Goeker M."/>
        </authorList>
    </citation>
    <scope>NUCLEOTIDE SEQUENCE</scope>
    <source>
        <strain evidence="2">DSM 21943</strain>
    </source>
</reference>
<keyword evidence="1" id="KW-0472">Membrane</keyword>
<dbReference type="EMBL" id="JAFBCV010000007">
    <property type="protein sequence ID" value="MBM7839231.1"/>
    <property type="molecule type" value="Genomic_DNA"/>
</dbReference>
<evidence type="ECO:0000313" key="2">
    <source>
        <dbReference type="EMBL" id="MBM7839231.1"/>
    </source>
</evidence>
<dbReference type="Proteomes" id="UP001179280">
    <property type="component" value="Unassembled WGS sequence"/>
</dbReference>
<dbReference type="RefSeq" id="WP_204466529.1">
    <property type="nucleotide sequence ID" value="NZ_JAFBCV010000007.1"/>
</dbReference>
<organism evidence="2 3">
    <name type="scientific">Shouchella xiaoxiensis</name>
    <dbReference type="NCBI Taxonomy" id="766895"/>
    <lineage>
        <taxon>Bacteria</taxon>
        <taxon>Bacillati</taxon>
        <taxon>Bacillota</taxon>
        <taxon>Bacilli</taxon>
        <taxon>Bacillales</taxon>
        <taxon>Bacillaceae</taxon>
        <taxon>Shouchella</taxon>
    </lineage>
</organism>
<sequence length="121" mass="14273">MNRKWMIALISFITLLVVIVLWINRDRTPERIVAPYIYVTFEGDGDPSLLGTFQSEYLNERIHKTVNHWNITLRDSTNRPSEMYISYLGMDQLEEDLDEVISLLETELAEVEWTHDVVEQE</sequence>
<proteinExistence type="predicted"/>
<name>A0ABS2SW41_9BACI</name>
<keyword evidence="1" id="KW-1133">Transmembrane helix</keyword>
<evidence type="ECO:0000313" key="3">
    <source>
        <dbReference type="Proteomes" id="UP001179280"/>
    </source>
</evidence>
<evidence type="ECO:0000256" key="1">
    <source>
        <dbReference type="SAM" id="Phobius"/>
    </source>
</evidence>
<protein>
    <submittedName>
        <fullName evidence="2">Uncharacterized protein</fullName>
    </submittedName>
</protein>
<accession>A0ABS2SW41</accession>
<keyword evidence="1" id="KW-0812">Transmembrane</keyword>
<comment type="caution">
    <text evidence="2">The sequence shown here is derived from an EMBL/GenBank/DDBJ whole genome shotgun (WGS) entry which is preliminary data.</text>
</comment>
<gene>
    <name evidence="2" type="ORF">JOC54_002502</name>
</gene>